<feature type="transmembrane region" description="Helical" evidence="1">
    <location>
        <begin position="124"/>
        <end position="141"/>
    </location>
</feature>
<sequence length="367" mass="41122">MRWTIFQAAVICVFVGTGAINTIIVKFADLQESKGIDGVTREYMHPGIQCCQMFLAMSFNFIVFKILFCVFKKKSIEMVDEHKLTKGNRNFNVFILWLPAFCDMVSTITLLFALYLTYASSYQMLRGSVIIFTAILSVPIFHRIPHVREITGIFLVMFGLTVVGVSDYFDKLEDDDAKETKNVIVGDVMVVSAQFISAIQGILEEKFLVDKNIPPLQAVGWEGILGFSSTALLLIPMYFIYVGEQFSNNAKGTLEDVLDAFVQIGNNWKILLATIVAICSIAVYNFCALTVGSELSATTRQVLDSVRTVIVWTISVCFFGQKFQYIQLIGFLLLLAGMAFYNNIGCSFLRNKCCPPKEVTGNQEEQK</sequence>
<keyword evidence="4" id="KW-1185">Reference proteome</keyword>
<name>A0ABD2MWT3_9CUCU</name>
<keyword evidence="1" id="KW-0472">Membrane</keyword>
<gene>
    <name evidence="3" type="ORF">HHI36_021405</name>
</gene>
<accession>A0ABD2MWT3</accession>
<feature type="transmembrane region" description="Helical" evidence="1">
    <location>
        <begin position="43"/>
        <end position="71"/>
    </location>
</feature>
<feature type="transmembrane region" description="Helical" evidence="1">
    <location>
        <begin position="150"/>
        <end position="169"/>
    </location>
</feature>
<dbReference type="PANTHER" id="PTHR13146:SF0">
    <property type="entry name" value="SOLUTE CARRIER FAMILY 35 MEMBER F6"/>
    <property type="match status" value="1"/>
</dbReference>
<keyword evidence="1" id="KW-0812">Transmembrane</keyword>
<evidence type="ECO:0000313" key="3">
    <source>
        <dbReference type="EMBL" id="KAL3270891.1"/>
    </source>
</evidence>
<feature type="transmembrane region" description="Helical" evidence="1">
    <location>
        <begin position="270"/>
        <end position="291"/>
    </location>
</feature>
<dbReference type="Pfam" id="PF00892">
    <property type="entry name" value="EamA"/>
    <property type="match status" value="1"/>
</dbReference>
<feature type="transmembrane region" description="Helical" evidence="1">
    <location>
        <begin position="224"/>
        <end position="241"/>
    </location>
</feature>
<dbReference type="EMBL" id="JABFTP020000042">
    <property type="protein sequence ID" value="KAL3270891.1"/>
    <property type="molecule type" value="Genomic_DNA"/>
</dbReference>
<feature type="domain" description="EamA" evidence="2">
    <location>
        <begin position="186"/>
        <end position="341"/>
    </location>
</feature>
<feature type="transmembrane region" description="Helical" evidence="1">
    <location>
        <begin position="325"/>
        <end position="344"/>
    </location>
</feature>
<comment type="caution">
    <text evidence="3">The sequence shown here is derived from an EMBL/GenBank/DDBJ whole genome shotgun (WGS) entry which is preliminary data.</text>
</comment>
<proteinExistence type="predicted"/>
<protein>
    <recommendedName>
        <fullName evidence="2">EamA domain-containing protein</fullName>
    </recommendedName>
</protein>
<organism evidence="3 4">
    <name type="scientific">Cryptolaemus montrouzieri</name>
    <dbReference type="NCBI Taxonomy" id="559131"/>
    <lineage>
        <taxon>Eukaryota</taxon>
        <taxon>Metazoa</taxon>
        <taxon>Ecdysozoa</taxon>
        <taxon>Arthropoda</taxon>
        <taxon>Hexapoda</taxon>
        <taxon>Insecta</taxon>
        <taxon>Pterygota</taxon>
        <taxon>Neoptera</taxon>
        <taxon>Endopterygota</taxon>
        <taxon>Coleoptera</taxon>
        <taxon>Polyphaga</taxon>
        <taxon>Cucujiformia</taxon>
        <taxon>Coccinelloidea</taxon>
        <taxon>Coccinellidae</taxon>
        <taxon>Scymninae</taxon>
        <taxon>Scymnini</taxon>
        <taxon>Cryptolaemus</taxon>
    </lineage>
</organism>
<evidence type="ECO:0000256" key="1">
    <source>
        <dbReference type="SAM" id="Phobius"/>
    </source>
</evidence>
<feature type="transmembrane region" description="Helical" evidence="1">
    <location>
        <begin position="91"/>
        <end position="118"/>
    </location>
</feature>
<dbReference type="PANTHER" id="PTHR13146">
    <property type="match status" value="1"/>
</dbReference>
<dbReference type="InterPro" id="IPR000620">
    <property type="entry name" value="EamA_dom"/>
</dbReference>
<evidence type="ECO:0000259" key="2">
    <source>
        <dbReference type="Pfam" id="PF00892"/>
    </source>
</evidence>
<reference evidence="3 4" key="1">
    <citation type="journal article" date="2021" name="BMC Biol.">
        <title>Horizontally acquired antibacterial genes associated with adaptive radiation of ladybird beetles.</title>
        <authorList>
            <person name="Li H.S."/>
            <person name="Tang X.F."/>
            <person name="Huang Y.H."/>
            <person name="Xu Z.Y."/>
            <person name="Chen M.L."/>
            <person name="Du X.Y."/>
            <person name="Qiu B.Y."/>
            <person name="Chen P.T."/>
            <person name="Zhang W."/>
            <person name="Slipinski A."/>
            <person name="Escalona H.E."/>
            <person name="Waterhouse R.M."/>
            <person name="Zwick A."/>
            <person name="Pang H."/>
        </authorList>
    </citation>
    <scope>NUCLEOTIDE SEQUENCE [LARGE SCALE GENOMIC DNA]</scope>
    <source>
        <strain evidence="3">SYSU2018</strain>
    </source>
</reference>
<dbReference type="AlphaFoldDB" id="A0ABD2MWT3"/>
<dbReference type="Gene3D" id="1.10.3730.20">
    <property type="match status" value="2"/>
</dbReference>
<keyword evidence="1" id="KW-1133">Transmembrane helix</keyword>
<dbReference type="InterPro" id="IPR037185">
    <property type="entry name" value="EmrE-like"/>
</dbReference>
<dbReference type="SUPFAM" id="SSF103481">
    <property type="entry name" value="Multidrug resistance efflux transporter EmrE"/>
    <property type="match status" value="2"/>
</dbReference>
<evidence type="ECO:0000313" key="4">
    <source>
        <dbReference type="Proteomes" id="UP001516400"/>
    </source>
</evidence>
<dbReference type="Proteomes" id="UP001516400">
    <property type="component" value="Unassembled WGS sequence"/>
</dbReference>